<feature type="domain" description="PiggyBac transposable element-derived protein" evidence="1">
    <location>
        <begin position="1"/>
        <end position="174"/>
    </location>
</feature>
<dbReference type="AlphaFoldDB" id="A0A8K0G9U5"/>
<sequence length="212" mass="23879">LCEAKTGYVWKIIVYTGKETKLKDFVQGIDTKSLTKPTQIVLTLAEEILNKGHLIAMDNYYSFPELYDLLCQLKTDAIGTVRVNRKQLPKSVTQKKLQRGETVGAFKEKLMCLKWHDKKDITMMSTIHSNYMIEMQTKRGDVKHKPLVIIDYNTGMGGVDLSDQYLITLNVGSDSTQLDATVLAIPGDKIALINPVRPPLLDGNFYRLGLTI</sequence>
<proteinExistence type="predicted"/>
<reference evidence="2" key="1">
    <citation type="submission" date="2019-08" db="EMBL/GenBank/DDBJ databases">
        <title>The genome of the North American firefly Photinus pyralis.</title>
        <authorList>
            <consortium name="Photinus pyralis genome working group"/>
            <person name="Fallon T.R."/>
            <person name="Sander Lower S.E."/>
            <person name="Weng J.-K."/>
        </authorList>
    </citation>
    <scope>NUCLEOTIDE SEQUENCE</scope>
    <source>
        <strain evidence="2">TRF0915ILg1</strain>
        <tissue evidence="2">Whole body</tissue>
    </source>
</reference>
<accession>A0A8K0G9U5</accession>
<dbReference type="PANTHER" id="PTHR46599">
    <property type="entry name" value="PIGGYBAC TRANSPOSABLE ELEMENT-DERIVED PROTEIN 4"/>
    <property type="match status" value="1"/>
</dbReference>
<evidence type="ECO:0000313" key="2">
    <source>
        <dbReference type="EMBL" id="KAF2891524.1"/>
    </source>
</evidence>
<protein>
    <recommendedName>
        <fullName evidence="1">PiggyBac transposable element-derived protein domain-containing protein</fullName>
    </recommendedName>
</protein>
<dbReference type="Pfam" id="PF13843">
    <property type="entry name" value="DDE_Tnp_1_7"/>
    <property type="match status" value="1"/>
</dbReference>
<name>A0A8K0G9U5_IGNLU</name>
<feature type="non-terminal residue" evidence="2">
    <location>
        <position position="212"/>
    </location>
</feature>
<keyword evidence="3" id="KW-1185">Reference proteome</keyword>
<organism evidence="2 3">
    <name type="scientific">Ignelater luminosus</name>
    <name type="common">Cucubano</name>
    <name type="synonym">Pyrophorus luminosus</name>
    <dbReference type="NCBI Taxonomy" id="2038154"/>
    <lineage>
        <taxon>Eukaryota</taxon>
        <taxon>Metazoa</taxon>
        <taxon>Ecdysozoa</taxon>
        <taxon>Arthropoda</taxon>
        <taxon>Hexapoda</taxon>
        <taxon>Insecta</taxon>
        <taxon>Pterygota</taxon>
        <taxon>Neoptera</taxon>
        <taxon>Endopterygota</taxon>
        <taxon>Coleoptera</taxon>
        <taxon>Polyphaga</taxon>
        <taxon>Elateriformia</taxon>
        <taxon>Elateroidea</taxon>
        <taxon>Elateridae</taxon>
        <taxon>Agrypninae</taxon>
        <taxon>Pyrophorini</taxon>
        <taxon>Ignelater</taxon>
    </lineage>
</organism>
<dbReference type="EMBL" id="VTPC01029752">
    <property type="protein sequence ID" value="KAF2891524.1"/>
    <property type="molecule type" value="Genomic_DNA"/>
</dbReference>
<evidence type="ECO:0000313" key="3">
    <source>
        <dbReference type="Proteomes" id="UP000801492"/>
    </source>
</evidence>
<dbReference type="OrthoDB" id="6776593at2759"/>
<feature type="non-terminal residue" evidence="2">
    <location>
        <position position="1"/>
    </location>
</feature>
<dbReference type="PANTHER" id="PTHR46599:SF3">
    <property type="entry name" value="PIGGYBAC TRANSPOSABLE ELEMENT-DERIVED PROTEIN 4"/>
    <property type="match status" value="1"/>
</dbReference>
<dbReference type="Proteomes" id="UP000801492">
    <property type="component" value="Unassembled WGS sequence"/>
</dbReference>
<gene>
    <name evidence="2" type="ORF">ILUMI_14649</name>
</gene>
<comment type="caution">
    <text evidence="2">The sequence shown here is derived from an EMBL/GenBank/DDBJ whole genome shotgun (WGS) entry which is preliminary data.</text>
</comment>
<evidence type="ECO:0000259" key="1">
    <source>
        <dbReference type="Pfam" id="PF13843"/>
    </source>
</evidence>
<dbReference type="InterPro" id="IPR029526">
    <property type="entry name" value="PGBD"/>
</dbReference>